<reference evidence="1 2" key="1">
    <citation type="journal article" date="2024" name="Plant Biotechnol. J.">
        <title>Genome and CRISPR/Cas9 system of a widespread forest tree (Populus alba) in the world.</title>
        <authorList>
            <person name="Liu Y.J."/>
            <person name="Jiang P.F."/>
            <person name="Han X.M."/>
            <person name="Li X.Y."/>
            <person name="Wang H.M."/>
            <person name="Wang Y.J."/>
            <person name="Wang X.X."/>
            <person name="Zeng Q.Y."/>
        </authorList>
    </citation>
    <scope>NUCLEOTIDE SEQUENCE [LARGE SCALE GENOMIC DNA]</scope>
    <source>
        <strain evidence="2">cv. PAL-ZL1</strain>
    </source>
</reference>
<protein>
    <submittedName>
        <fullName evidence="1">Uncharacterized protein</fullName>
    </submittedName>
</protein>
<sequence>MAAATTTNPQLLQARPYEDHRTRASIQIDDDDGEYEDADGMDGMKEAANSSASEFRGECGRAPPWSTNRSWWWCCYDFED</sequence>
<dbReference type="EMBL" id="RCHU02000005">
    <property type="protein sequence ID" value="KAL3592223.1"/>
    <property type="molecule type" value="Genomic_DNA"/>
</dbReference>
<name>A0ACC4CAJ3_POPAL</name>
<keyword evidence="2" id="KW-1185">Reference proteome</keyword>
<evidence type="ECO:0000313" key="1">
    <source>
        <dbReference type="EMBL" id="KAL3592223.1"/>
    </source>
</evidence>
<comment type="caution">
    <text evidence="1">The sequence shown here is derived from an EMBL/GenBank/DDBJ whole genome shotgun (WGS) entry which is preliminary data.</text>
</comment>
<proteinExistence type="predicted"/>
<dbReference type="Proteomes" id="UP000309997">
    <property type="component" value="Unassembled WGS sequence"/>
</dbReference>
<gene>
    <name evidence="1" type="ORF">D5086_010863</name>
</gene>
<evidence type="ECO:0000313" key="2">
    <source>
        <dbReference type="Proteomes" id="UP000309997"/>
    </source>
</evidence>
<accession>A0ACC4CAJ3</accession>
<organism evidence="1 2">
    <name type="scientific">Populus alba</name>
    <name type="common">White poplar</name>
    <dbReference type="NCBI Taxonomy" id="43335"/>
    <lineage>
        <taxon>Eukaryota</taxon>
        <taxon>Viridiplantae</taxon>
        <taxon>Streptophyta</taxon>
        <taxon>Embryophyta</taxon>
        <taxon>Tracheophyta</taxon>
        <taxon>Spermatophyta</taxon>
        <taxon>Magnoliopsida</taxon>
        <taxon>eudicotyledons</taxon>
        <taxon>Gunneridae</taxon>
        <taxon>Pentapetalae</taxon>
        <taxon>rosids</taxon>
        <taxon>fabids</taxon>
        <taxon>Malpighiales</taxon>
        <taxon>Salicaceae</taxon>
        <taxon>Saliceae</taxon>
        <taxon>Populus</taxon>
    </lineage>
</organism>